<feature type="binding site" evidence="9">
    <location>
        <position position="92"/>
    </location>
    <ligand>
        <name>Ni(2+)</name>
        <dbReference type="ChEBI" id="CHEBI:49786"/>
    </ligand>
</feature>
<evidence type="ECO:0000256" key="5">
    <source>
        <dbReference type="ARBA" id="ARBA00022750"/>
    </source>
</evidence>
<proteinExistence type="inferred from homology"/>
<protein>
    <recommendedName>
        <fullName evidence="8">Hydrogenase expression/formation protein HupD</fullName>
    </recommendedName>
</protein>
<dbReference type="PANTHER" id="PTHR30302:SF1">
    <property type="entry name" value="HYDROGENASE 2 MATURATION PROTEASE"/>
    <property type="match status" value="1"/>
</dbReference>
<dbReference type="AlphaFoldDB" id="A0A178MRD4"/>
<dbReference type="NCBIfam" id="TIGR00140">
    <property type="entry name" value="hupD"/>
    <property type="match status" value="1"/>
</dbReference>
<dbReference type="PRINTS" id="PR00446">
    <property type="entry name" value="HYDRGNUPTAKE"/>
</dbReference>
<evidence type="ECO:0000256" key="7">
    <source>
        <dbReference type="ARBA" id="ARBA00058324"/>
    </source>
</evidence>
<keyword evidence="4 9" id="KW-0479">Metal-binding</keyword>
<dbReference type="RefSeq" id="WP_068492143.1">
    <property type="nucleotide sequence ID" value="NZ_LWQT01000051.1"/>
</dbReference>
<dbReference type="InterPro" id="IPR004419">
    <property type="entry name" value="Pept_A31_hyd_express"/>
</dbReference>
<dbReference type="GO" id="GO:0008047">
    <property type="term" value="F:enzyme activator activity"/>
    <property type="evidence" value="ECO:0007669"/>
    <property type="project" value="InterPro"/>
</dbReference>
<dbReference type="GO" id="GO:0016485">
    <property type="term" value="P:protein processing"/>
    <property type="evidence" value="ECO:0007669"/>
    <property type="project" value="InterPro"/>
</dbReference>
<comment type="similarity">
    <text evidence="1">Belongs to the peptidase A31 family.</text>
</comment>
<dbReference type="InterPro" id="IPR023430">
    <property type="entry name" value="Pept_HybD-like_dom_sf"/>
</dbReference>
<keyword evidence="6" id="KW-0378">Hydrolase</keyword>
<dbReference type="OrthoDB" id="9792731at2"/>
<dbReference type="GO" id="GO:0046872">
    <property type="term" value="F:metal ion binding"/>
    <property type="evidence" value="ECO:0007669"/>
    <property type="project" value="UniProtKB-KW"/>
</dbReference>
<sequence length="160" mass="17000">MRVVILGVGNILLTDEGVGVHAVNELTARYDLPDEVEVIDGGTSGMDCLDQVSDADWLVIADSMRAKKEPGTITRLTGDEIPAFFKTKISPHQVGISDMLGTLNFHGLMPRNIVLLGVEPKSFATAMELSPDIAAVLPKVVDMLVAELVAIGVPPKPKAA</sequence>
<reference evidence="10 11" key="1">
    <citation type="submission" date="2016-04" db="EMBL/GenBank/DDBJ databases">
        <title>Draft genome sequence of freshwater magnetotactic bacteria Magnetospirillum marisnigri SP-1 and Magnetospirillum moscoviense BB-1.</title>
        <authorList>
            <person name="Koziaeva V."/>
            <person name="Dziuba M.V."/>
            <person name="Ivanov T.M."/>
            <person name="Kuznetsov B."/>
            <person name="Grouzdev D.S."/>
        </authorList>
    </citation>
    <scope>NUCLEOTIDE SEQUENCE [LARGE SCALE GENOMIC DNA]</scope>
    <source>
        <strain evidence="10 11">SP-1</strain>
    </source>
</reference>
<evidence type="ECO:0000256" key="3">
    <source>
        <dbReference type="ARBA" id="ARBA00022670"/>
    </source>
</evidence>
<dbReference type="NCBIfam" id="TIGR00072">
    <property type="entry name" value="hydrog_prot"/>
    <property type="match status" value="1"/>
</dbReference>
<dbReference type="GO" id="GO:0004190">
    <property type="term" value="F:aspartic-type endopeptidase activity"/>
    <property type="evidence" value="ECO:0007669"/>
    <property type="project" value="UniProtKB-KW"/>
</dbReference>
<organism evidence="10 11">
    <name type="scientific">Paramagnetospirillum marisnigri</name>
    <dbReference type="NCBI Taxonomy" id="1285242"/>
    <lineage>
        <taxon>Bacteria</taxon>
        <taxon>Pseudomonadati</taxon>
        <taxon>Pseudomonadota</taxon>
        <taxon>Alphaproteobacteria</taxon>
        <taxon>Rhodospirillales</taxon>
        <taxon>Magnetospirillaceae</taxon>
        <taxon>Paramagnetospirillum</taxon>
    </lineage>
</organism>
<name>A0A178MRD4_9PROT</name>
<feature type="binding site" evidence="9">
    <location>
        <position position="16"/>
    </location>
    <ligand>
        <name>Ni(2+)</name>
        <dbReference type="ChEBI" id="CHEBI:49786"/>
    </ligand>
</feature>
<keyword evidence="11" id="KW-1185">Reference proteome</keyword>
<comment type="caution">
    <text evidence="10">The sequence shown here is derived from an EMBL/GenBank/DDBJ whole genome shotgun (WGS) entry which is preliminary data.</text>
</comment>
<dbReference type="CDD" id="cd06062">
    <property type="entry name" value="H2MP_MemB-H2up"/>
    <property type="match status" value="1"/>
</dbReference>
<evidence type="ECO:0000256" key="4">
    <source>
        <dbReference type="ARBA" id="ARBA00022723"/>
    </source>
</evidence>
<dbReference type="Pfam" id="PF01750">
    <property type="entry name" value="HycI"/>
    <property type="match status" value="1"/>
</dbReference>
<evidence type="ECO:0000256" key="8">
    <source>
        <dbReference type="ARBA" id="ARBA00067626"/>
    </source>
</evidence>
<gene>
    <name evidence="10" type="primary">hybD</name>
    <name evidence="10" type="ORF">A6A04_17730</name>
</gene>
<dbReference type="PANTHER" id="PTHR30302">
    <property type="entry name" value="HYDROGENASE 1 MATURATION PROTEASE"/>
    <property type="match status" value="1"/>
</dbReference>
<evidence type="ECO:0000256" key="2">
    <source>
        <dbReference type="ARBA" id="ARBA00022596"/>
    </source>
</evidence>
<dbReference type="STRING" id="1285242.A6A04_17730"/>
<evidence type="ECO:0000313" key="10">
    <source>
        <dbReference type="EMBL" id="OAN50668.1"/>
    </source>
</evidence>
<evidence type="ECO:0000256" key="9">
    <source>
        <dbReference type="PIRSR" id="PIRSR604419-1"/>
    </source>
</evidence>
<dbReference type="Gene3D" id="3.40.50.1450">
    <property type="entry name" value="HybD-like"/>
    <property type="match status" value="1"/>
</dbReference>
<accession>A0A178MRD4</accession>
<dbReference type="FunFam" id="3.40.50.1450:FF:000002">
    <property type="entry name" value="Hydrogenase 1 maturation protease"/>
    <property type="match status" value="1"/>
</dbReference>
<evidence type="ECO:0000256" key="1">
    <source>
        <dbReference type="ARBA" id="ARBA00006814"/>
    </source>
</evidence>
<dbReference type="Proteomes" id="UP000078428">
    <property type="component" value="Unassembled WGS sequence"/>
</dbReference>
<dbReference type="InterPro" id="IPR000671">
    <property type="entry name" value="Peptidase_A31"/>
</dbReference>
<evidence type="ECO:0000313" key="11">
    <source>
        <dbReference type="Proteomes" id="UP000078428"/>
    </source>
</evidence>
<keyword evidence="2 9" id="KW-0533">Nickel</keyword>
<keyword evidence="5" id="KW-0064">Aspartyl protease</keyword>
<dbReference type="EMBL" id="LWQT01000051">
    <property type="protein sequence ID" value="OAN50668.1"/>
    <property type="molecule type" value="Genomic_DNA"/>
</dbReference>
<evidence type="ECO:0000256" key="6">
    <source>
        <dbReference type="ARBA" id="ARBA00022801"/>
    </source>
</evidence>
<feature type="binding site" evidence="9">
    <location>
        <position position="62"/>
    </location>
    <ligand>
        <name>Ni(2+)</name>
        <dbReference type="ChEBI" id="CHEBI:49786"/>
    </ligand>
</feature>
<keyword evidence="3" id="KW-0645">Protease</keyword>
<dbReference type="SUPFAM" id="SSF53163">
    <property type="entry name" value="HybD-like"/>
    <property type="match status" value="1"/>
</dbReference>
<comment type="function">
    <text evidence="7">Not known. Could be involved in the processing of hydrogenase.</text>
</comment>